<dbReference type="GO" id="GO:0046872">
    <property type="term" value="F:metal ion binding"/>
    <property type="evidence" value="ECO:0007669"/>
    <property type="project" value="UniProtKB-UniRule"/>
</dbReference>
<dbReference type="GO" id="GO:0006508">
    <property type="term" value="P:proteolysis"/>
    <property type="evidence" value="ECO:0007669"/>
    <property type="project" value="UniProtKB-KW"/>
</dbReference>
<keyword evidence="10" id="KW-1185">Reference proteome</keyword>
<dbReference type="KEGG" id="bths:CNY62_03120"/>
<dbReference type="RefSeq" id="WP_069125706.1">
    <property type="nucleotide sequence ID" value="NZ_CP023483.1"/>
</dbReference>
<dbReference type="EMBL" id="CP023483">
    <property type="protein sequence ID" value="ATF25470.1"/>
    <property type="molecule type" value="Genomic_DNA"/>
</dbReference>
<dbReference type="PANTHER" id="PTHR11804:SF84">
    <property type="entry name" value="SACCHAROLYSIN"/>
    <property type="match status" value="1"/>
</dbReference>
<feature type="domain" description="Oligopeptidase F N-terminal" evidence="8">
    <location>
        <begin position="115"/>
        <end position="184"/>
    </location>
</feature>
<sequence>MAGKAITRSEVPVKDTWDLTSIFETDEAWETEFKAVQVLAEEATKFQKTLGDSADQLLAALKYSDELVVRLSQVYVYASMKHDQDTSNTEYQALNSRAESLAAKASAALSFFEPELLDIDEAVLAAFISESDELGVYAHELEQINKKRPHTLSAPEEALLAKASEVLGSSQNTFGILNNADLRFPTIKDENGEDVEITHGLYGPLLENSDRRVRRDAFQNVYKTYKSLLNTFASTLTGQIKQDNFNASVRKFNTARESAVFSNNIPESVHKTLLETVGNNVDLLHRYVSLRKQVLGLDELHVYDLYTPLVADVDELSFTYEEAKQVTINALAPLGEEYVSILKEGFDKRWVDVVENKGKRSGAYSGGSYGTNPFILLNWHDTLDNLYTLVHEFGHSVHSYLTRKNQPAVYGDYTIFLAEIASTTNENLLTDYLLKKYDDKKIQAYIINHFLDGFKGTVFRQTQFAEFEHLIHVADQEGNALTAEYLTDLYYGINKKYYGDALVHDEEIGNEWARIPHFYYNYYVYQYATGFSAASALAQHILDEGAPAVERYMTFLKAGNSDYPIDVLKAAGVDMTTAKPIEDALKVFEARLAEFEAIIIEK</sequence>
<proteinExistence type="inferred from homology"/>
<dbReference type="InterPro" id="IPR004438">
    <property type="entry name" value="Peptidase_M3B"/>
</dbReference>
<dbReference type="Pfam" id="PF01432">
    <property type="entry name" value="Peptidase_M3"/>
    <property type="match status" value="1"/>
</dbReference>
<dbReference type="Proteomes" id="UP000243591">
    <property type="component" value="Chromosome"/>
</dbReference>
<name>A0A1D2KUE0_BROTH</name>
<evidence type="ECO:0000256" key="5">
    <source>
        <dbReference type="ARBA" id="ARBA00023049"/>
    </source>
</evidence>
<evidence type="ECO:0000256" key="6">
    <source>
        <dbReference type="RuleBase" id="RU368091"/>
    </source>
</evidence>
<evidence type="ECO:0000256" key="3">
    <source>
        <dbReference type="ARBA" id="ARBA00022801"/>
    </source>
</evidence>
<keyword evidence="1 6" id="KW-0645">Protease</keyword>
<comment type="similarity">
    <text evidence="6">Belongs to the peptidase M3B family.</text>
</comment>
<keyword evidence="3 6" id="KW-0378">Hydrolase</keyword>
<evidence type="ECO:0000256" key="4">
    <source>
        <dbReference type="ARBA" id="ARBA00022833"/>
    </source>
</evidence>
<dbReference type="AlphaFoldDB" id="A0A1D2KUE0"/>
<dbReference type="InterPro" id="IPR045090">
    <property type="entry name" value="Pept_M3A_M3B"/>
</dbReference>
<dbReference type="SUPFAM" id="SSF55486">
    <property type="entry name" value="Metalloproteases ('zincins'), catalytic domain"/>
    <property type="match status" value="1"/>
</dbReference>
<comment type="function">
    <text evidence="6">Has oligopeptidase activity and degrades a variety of small bioactive peptides.</text>
</comment>
<dbReference type="Pfam" id="PF08439">
    <property type="entry name" value="Peptidase_M3_N"/>
    <property type="match status" value="1"/>
</dbReference>
<evidence type="ECO:0000256" key="1">
    <source>
        <dbReference type="ARBA" id="ARBA00022670"/>
    </source>
</evidence>
<dbReference type="NCBIfam" id="TIGR00181">
    <property type="entry name" value="pepF"/>
    <property type="match status" value="1"/>
</dbReference>
<comment type="cofactor">
    <cofactor evidence="6">
        <name>Zn(2+)</name>
        <dbReference type="ChEBI" id="CHEBI:29105"/>
    </cofactor>
    <text evidence="6">Binds 1 zinc ion.</text>
</comment>
<dbReference type="STRING" id="2756.BFR44_00760"/>
<dbReference type="Gene3D" id="1.10.287.830">
    <property type="entry name" value="putative peptidase helix hairpin domain like"/>
    <property type="match status" value="1"/>
</dbReference>
<evidence type="ECO:0000256" key="2">
    <source>
        <dbReference type="ARBA" id="ARBA00022723"/>
    </source>
</evidence>
<keyword evidence="4 6" id="KW-0862">Zinc</keyword>
<gene>
    <name evidence="9" type="primary">pepF</name>
    <name evidence="9" type="ORF">CNY62_03120</name>
</gene>
<dbReference type="InterPro" id="IPR001567">
    <property type="entry name" value="Pept_M3A_M3B_dom"/>
</dbReference>
<dbReference type="InterPro" id="IPR042088">
    <property type="entry name" value="OligoPept_F_C"/>
</dbReference>
<accession>A0A1D2KUE0</accession>
<keyword evidence="5 6" id="KW-0482">Metalloprotease</keyword>
<evidence type="ECO:0000259" key="8">
    <source>
        <dbReference type="Pfam" id="PF08439"/>
    </source>
</evidence>
<organism evidence="9 10">
    <name type="scientific">Brochothrix thermosphacta</name>
    <name type="common">Microbacterium thermosphactum</name>
    <dbReference type="NCBI Taxonomy" id="2756"/>
    <lineage>
        <taxon>Bacteria</taxon>
        <taxon>Bacillati</taxon>
        <taxon>Bacillota</taxon>
        <taxon>Bacilli</taxon>
        <taxon>Bacillales</taxon>
        <taxon>Listeriaceae</taxon>
        <taxon>Brochothrix</taxon>
    </lineage>
</organism>
<dbReference type="PANTHER" id="PTHR11804">
    <property type="entry name" value="PROTEASE M3 THIMET OLIGOPEPTIDASE-RELATED"/>
    <property type="match status" value="1"/>
</dbReference>
<dbReference type="Gene3D" id="1.20.140.70">
    <property type="entry name" value="Oligopeptidase f, N-terminal domain"/>
    <property type="match status" value="1"/>
</dbReference>
<evidence type="ECO:0000259" key="7">
    <source>
        <dbReference type="Pfam" id="PF01432"/>
    </source>
</evidence>
<dbReference type="GO" id="GO:0006518">
    <property type="term" value="P:peptide metabolic process"/>
    <property type="evidence" value="ECO:0007669"/>
    <property type="project" value="TreeGrafter"/>
</dbReference>
<protein>
    <recommendedName>
        <fullName evidence="6">Oligopeptidase F</fullName>
        <ecNumber evidence="6">3.4.24.-</ecNumber>
    </recommendedName>
</protein>
<evidence type="ECO:0000313" key="9">
    <source>
        <dbReference type="EMBL" id="ATF25470.1"/>
    </source>
</evidence>
<reference evidence="9 10" key="1">
    <citation type="submission" date="2017-09" db="EMBL/GenBank/DDBJ databases">
        <title>Complete Genome Sequences of Two Strains of the Meat Spoilage Bacterium Brochothrix thermosphacta Isolated from Ground Chicken.</title>
        <authorList>
            <person name="Paoli G.C."/>
            <person name="Wijey C."/>
            <person name="Chen C.-Y."/>
            <person name="Nguyen L."/>
            <person name="Yan X."/>
            <person name="Irwin P.L."/>
        </authorList>
    </citation>
    <scope>NUCLEOTIDE SEQUENCE [LARGE SCALE GENOMIC DNA]</scope>
    <source>
        <strain evidence="9 10">BI</strain>
    </source>
</reference>
<dbReference type="CDD" id="cd09608">
    <property type="entry name" value="M3B_PepF"/>
    <property type="match status" value="1"/>
</dbReference>
<dbReference type="GO" id="GO:0004222">
    <property type="term" value="F:metalloendopeptidase activity"/>
    <property type="evidence" value="ECO:0007669"/>
    <property type="project" value="UniProtKB-UniRule"/>
</dbReference>
<dbReference type="InterPro" id="IPR013647">
    <property type="entry name" value="OligopepF_N_dom"/>
</dbReference>
<keyword evidence="2 6" id="KW-0479">Metal-binding</keyword>
<feature type="domain" description="Peptidase M3A/M3B catalytic" evidence="7">
    <location>
        <begin position="205"/>
        <end position="586"/>
    </location>
</feature>
<dbReference type="EC" id="3.4.24.-" evidence="6"/>
<evidence type="ECO:0000313" key="10">
    <source>
        <dbReference type="Proteomes" id="UP000243591"/>
    </source>
</evidence>
<dbReference type="Gene3D" id="1.10.1370.20">
    <property type="entry name" value="Oligoendopeptidase f, C-terminal domain"/>
    <property type="match status" value="1"/>
</dbReference>
<dbReference type="OrthoDB" id="9766487at2"/>